<sequence>LTGSLKKGSDSGVQLERHD</sequence>
<evidence type="ECO:0000313" key="1">
    <source>
        <dbReference type="EMBL" id="CAF1591769.1"/>
    </source>
</evidence>
<dbReference type="EMBL" id="CAJNOK010048384">
    <property type="protein sequence ID" value="CAF1591769.1"/>
    <property type="molecule type" value="Genomic_DNA"/>
</dbReference>
<evidence type="ECO:0000313" key="3">
    <source>
        <dbReference type="Proteomes" id="UP000682733"/>
    </source>
</evidence>
<reference evidence="2" key="1">
    <citation type="submission" date="2021-02" db="EMBL/GenBank/DDBJ databases">
        <authorList>
            <person name="Nowell W R."/>
        </authorList>
    </citation>
    <scope>NUCLEOTIDE SEQUENCE</scope>
</reference>
<protein>
    <submittedName>
        <fullName evidence="2">Uncharacterized protein</fullName>
    </submittedName>
</protein>
<proteinExistence type="predicted"/>
<comment type="caution">
    <text evidence="2">The sequence shown here is derived from an EMBL/GenBank/DDBJ whole genome shotgun (WGS) entry which is preliminary data.</text>
</comment>
<dbReference type="AlphaFoldDB" id="A0A8S2VJK1"/>
<feature type="non-terminal residue" evidence="2">
    <location>
        <position position="1"/>
    </location>
</feature>
<dbReference type="Proteomes" id="UP000682733">
    <property type="component" value="Unassembled WGS sequence"/>
</dbReference>
<organism evidence="2 3">
    <name type="scientific">Didymodactylos carnosus</name>
    <dbReference type="NCBI Taxonomy" id="1234261"/>
    <lineage>
        <taxon>Eukaryota</taxon>
        <taxon>Metazoa</taxon>
        <taxon>Spiralia</taxon>
        <taxon>Gnathifera</taxon>
        <taxon>Rotifera</taxon>
        <taxon>Eurotatoria</taxon>
        <taxon>Bdelloidea</taxon>
        <taxon>Philodinida</taxon>
        <taxon>Philodinidae</taxon>
        <taxon>Didymodactylos</taxon>
    </lineage>
</organism>
<accession>A0A8S2VJK1</accession>
<evidence type="ECO:0000313" key="2">
    <source>
        <dbReference type="EMBL" id="CAF4396121.1"/>
    </source>
</evidence>
<dbReference type="Proteomes" id="UP000677228">
    <property type="component" value="Unassembled WGS sequence"/>
</dbReference>
<gene>
    <name evidence="1" type="ORF">OVA965_LOCUS41593</name>
    <name evidence="2" type="ORF">TMI583_LOCUS43278</name>
</gene>
<name>A0A8S2VJK1_9BILA</name>
<dbReference type="EMBL" id="CAJOBA010071827">
    <property type="protein sequence ID" value="CAF4396121.1"/>
    <property type="molecule type" value="Genomic_DNA"/>
</dbReference>